<feature type="domain" description="Streptomycin biosynthesis protein StrF" evidence="1">
    <location>
        <begin position="1"/>
        <end position="168"/>
    </location>
</feature>
<protein>
    <submittedName>
        <fullName evidence="2">Glycosyltransferase family protein</fullName>
    </submittedName>
</protein>
<organism evidence="2 3">
    <name type="scientific">Kineothrix sedimenti</name>
    <dbReference type="NCBI Taxonomy" id="3123317"/>
    <lineage>
        <taxon>Bacteria</taxon>
        <taxon>Bacillati</taxon>
        <taxon>Bacillota</taxon>
        <taxon>Clostridia</taxon>
        <taxon>Lachnospirales</taxon>
        <taxon>Lachnospiraceae</taxon>
        <taxon>Kineothrix</taxon>
    </lineage>
</organism>
<dbReference type="Pfam" id="PF13712">
    <property type="entry name" value="Glyco_tranf_2_5"/>
    <property type="match status" value="1"/>
</dbReference>
<dbReference type="EMBL" id="CP146256">
    <property type="protein sequence ID" value="XAH74900.1"/>
    <property type="molecule type" value="Genomic_DNA"/>
</dbReference>
<dbReference type="InterPro" id="IPR059123">
    <property type="entry name" value="StrF_dom"/>
</dbReference>
<reference evidence="2 3" key="1">
    <citation type="submission" date="2024-02" db="EMBL/GenBank/DDBJ databases">
        <title>Bacterial strain from lacustrine sediment.</title>
        <authorList>
            <person name="Petit C."/>
            <person name="Fadhlaoui K."/>
        </authorList>
    </citation>
    <scope>NUCLEOTIDE SEQUENCE [LARGE SCALE GENOMIC DNA]</scope>
    <source>
        <strain evidence="2 3">IPX-CK</strain>
    </source>
</reference>
<dbReference type="Proteomes" id="UP001451571">
    <property type="component" value="Chromosome"/>
</dbReference>
<dbReference type="Gene3D" id="3.90.550.10">
    <property type="entry name" value="Spore Coat Polysaccharide Biosynthesis Protein SpsA, Chain A"/>
    <property type="match status" value="1"/>
</dbReference>
<sequence length="178" mass="21409">MTSGYNEGMESSDAKYKIYLHQDVFIRNKYFIFDILEIFKEDDRIGLIGLVGSPTLPANAVMWYGKRIVFETEEVPFEEYRYRMKEDGYWEVEAVDGLLMATQYDIPWREDIFDGWDYYDISQCFEMKRAGYLVVVPQQRDVWYIHDDKVVISLWNHDKYRQRFLEEYGTDMKANTTM</sequence>
<evidence type="ECO:0000313" key="3">
    <source>
        <dbReference type="Proteomes" id="UP001451571"/>
    </source>
</evidence>
<keyword evidence="3" id="KW-1185">Reference proteome</keyword>
<name>A0ABZ3EZP7_9FIRM</name>
<proteinExistence type="predicted"/>
<gene>
    <name evidence="2" type="ORF">V6984_03795</name>
</gene>
<evidence type="ECO:0000259" key="1">
    <source>
        <dbReference type="Pfam" id="PF13712"/>
    </source>
</evidence>
<accession>A0ABZ3EZP7</accession>
<evidence type="ECO:0000313" key="2">
    <source>
        <dbReference type="EMBL" id="XAH74900.1"/>
    </source>
</evidence>
<dbReference type="SUPFAM" id="SSF53448">
    <property type="entry name" value="Nucleotide-diphospho-sugar transferases"/>
    <property type="match status" value="1"/>
</dbReference>
<dbReference type="RefSeq" id="WP_342758478.1">
    <property type="nucleotide sequence ID" value="NZ_CP146256.1"/>
</dbReference>
<dbReference type="InterPro" id="IPR029044">
    <property type="entry name" value="Nucleotide-diphossugar_trans"/>
</dbReference>